<dbReference type="RefSeq" id="WP_092075547.1">
    <property type="nucleotide sequence ID" value="NZ_FOYI01000001.1"/>
</dbReference>
<evidence type="ECO:0000259" key="1">
    <source>
        <dbReference type="Pfam" id="PF08279"/>
    </source>
</evidence>
<sequence>MRRSDRLLDLIAILRDGRLHRAEDMARKLGVSMRTIYRDMETLAASGVPIEGERGLGYTAKAAVTLPPLNLTDEELAALHLGLAVVAQGPDADMRAAATALAGKIDAVLPEDRSSAPLAPGFATGAFAAAARGFRHMPVFRAAIRSRQKLRARLAEGQILTLRPLKLDYWGRVWTGIAWTEEPAEFVVLPIDRIETLEVLPGLFVDEAGKRLADYLAHHDGPSEGRE</sequence>
<dbReference type="Gene3D" id="1.10.10.10">
    <property type="entry name" value="Winged helix-like DNA-binding domain superfamily/Winged helix DNA-binding domain"/>
    <property type="match status" value="1"/>
</dbReference>
<dbReference type="SUPFAM" id="SSF46785">
    <property type="entry name" value="Winged helix' DNA-binding domain"/>
    <property type="match status" value="1"/>
</dbReference>
<keyword evidence="3" id="KW-1185">Reference proteome</keyword>
<name>A0A1I6CNY3_9RHOB</name>
<dbReference type="InterPro" id="IPR036390">
    <property type="entry name" value="WH_DNA-bd_sf"/>
</dbReference>
<evidence type="ECO:0000313" key="3">
    <source>
        <dbReference type="Proteomes" id="UP000199302"/>
    </source>
</evidence>
<dbReference type="PANTHER" id="PTHR34580:SF3">
    <property type="entry name" value="PROTEIN PAFB"/>
    <property type="match status" value="1"/>
</dbReference>
<dbReference type="STRING" id="871652.SAMN04515673_101111"/>
<gene>
    <name evidence="2" type="ORF">SAMN04515673_101111</name>
</gene>
<dbReference type="InterPro" id="IPR036388">
    <property type="entry name" value="WH-like_DNA-bd_sf"/>
</dbReference>
<reference evidence="2 3" key="1">
    <citation type="submission" date="2016-10" db="EMBL/GenBank/DDBJ databases">
        <authorList>
            <person name="de Groot N.N."/>
        </authorList>
    </citation>
    <scope>NUCLEOTIDE SEQUENCE [LARGE SCALE GENOMIC DNA]</scope>
    <source>
        <strain evidence="3">KMM 9023,NRIC 0796,JCM 17311,KCTC 23692</strain>
    </source>
</reference>
<organism evidence="2 3">
    <name type="scientific">Poseidonocella sedimentorum</name>
    <dbReference type="NCBI Taxonomy" id="871652"/>
    <lineage>
        <taxon>Bacteria</taxon>
        <taxon>Pseudomonadati</taxon>
        <taxon>Pseudomonadota</taxon>
        <taxon>Alphaproteobacteria</taxon>
        <taxon>Rhodobacterales</taxon>
        <taxon>Roseobacteraceae</taxon>
        <taxon>Poseidonocella</taxon>
    </lineage>
</organism>
<proteinExistence type="predicted"/>
<dbReference type="PANTHER" id="PTHR34580">
    <property type="match status" value="1"/>
</dbReference>
<dbReference type="AlphaFoldDB" id="A0A1I6CNY3"/>
<dbReference type="Pfam" id="PF08279">
    <property type="entry name" value="HTH_11"/>
    <property type="match status" value="1"/>
</dbReference>
<feature type="domain" description="Helix-turn-helix type 11" evidence="1">
    <location>
        <begin position="6"/>
        <end position="58"/>
    </location>
</feature>
<dbReference type="OrthoDB" id="9807255at2"/>
<dbReference type="EMBL" id="FOYI01000001">
    <property type="protein sequence ID" value="SFQ94869.1"/>
    <property type="molecule type" value="Genomic_DNA"/>
</dbReference>
<dbReference type="InterPro" id="IPR013196">
    <property type="entry name" value="HTH_11"/>
</dbReference>
<dbReference type="Proteomes" id="UP000199302">
    <property type="component" value="Unassembled WGS sequence"/>
</dbReference>
<dbReference type="InterPro" id="IPR051534">
    <property type="entry name" value="CBASS_pafABC_assoc_protein"/>
</dbReference>
<accession>A0A1I6CNY3</accession>
<evidence type="ECO:0000313" key="2">
    <source>
        <dbReference type="EMBL" id="SFQ94869.1"/>
    </source>
</evidence>
<protein>
    <submittedName>
        <fullName evidence="2">WYL domain-containing protein</fullName>
    </submittedName>
</protein>